<feature type="domain" description="Fe2OG dioxygenase" evidence="7">
    <location>
        <begin position="219"/>
        <end position="320"/>
    </location>
</feature>
<proteinExistence type="inferred from homology"/>
<protein>
    <submittedName>
        <fullName evidence="11">1-aminocyclopropane-1-carboxylate oxidase homolog 1-like isoform X1</fullName>
    </submittedName>
</protein>
<dbReference type="Gene3D" id="2.60.120.330">
    <property type="entry name" value="B-lactam Antibiotic, Isopenicillin N Synthase, Chain"/>
    <property type="match status" value="1"/>
</dbReference>
<keyword evidence="3 6" id="KW-0479">Metal-binding</keyword>
<evidence type="ECO:0000256" key="2">
    <source>
        <dbReference type="ARBA" id="ARBA00008056"/>
    </source>
</evidence>
<evidence type="ECO:0000256" key="4">
    <source>
        <dbReference type="ARBA" id="ARBA00023002"/>
    </source>
</evidence>
<comment type="cofactor">
    <cofactor evidence="1">
        <name>Fe cation</name>
        <dbReference type="ChEBI" id="CHEBI:24875"/>
    </cofactor>
</comment>
<dbReference type="InterPro" id="IPR027443">
    <property type="entry name" value="IPNS-like_sf"/>
</dbReference>
<dbReference type="AlphaFoldDB" id="A0A218VS57"/>
<keyword evidence="10" id="KW-1185">Reference proteome</keyword>
<evidence type="ECO:0000256" key="6">
    <source>
        <dbReference type="RuleBase" id="RU003682"/>
    </source>
</evidence>
<comment type="similarity">
    <text evidence="2 6">Belongs to the iron/ascorbate-dependent oxidoreductase family.</text>
</comment>
<evidence type="ECO:0000313" key="11">
    <source>
        <dbReference type="RefSeq" id="XP_031377515.1"/>
    </source>
</evidence>
<dbReference type="GeneID" id="116192945"/>
<dbReference type="FunFam" id="2.60.120.330:FF:000005">
    <property type="entry name" value="1-aminocyclopropane-1-carboxylate oxidase homolog 1"/>
    <property type="match status" value="1"/>
</dbReference>
<dbReference type="PROSITE" id="PS51471">
    <property type="entry name" value="FE2OG_OXY"/>
    <property type="match status" value="1"/>
</dbReference>
<dbReference type="RefSeq" id="XP_031377515.1">
    <property type="nucleotide sequence ID" value="XM_031521655.1"/>
</dbReference>
<dbReference type="Proteomes" id="UP000515151">
    <property type="component" value="Chromosome 1"/>
</dbReference>
<keyword evidence="4 6" id="KW-0560">Oxidoreductase</keyword>
<name>A0A218VS57_PUNGR</name>
<dbReference type="SUPFAM" id="SSF51197">
    <property type="entry name" value="Clavaminate synthase-like"/>
    <property type="match status" value="1"/>
</dbReference>
<reference evidence="9" key="1">
    <citation type="journal article" date="2017" name="Plant J.">
        <title>The pomegranate (Punica granatum L.) genome and the genomics of punicalagin biosynthesis.</title>
        <authorList>
            <person name="Qin G."/>
            <person name="Xu C."/>
            <person name="Ming R."/>
            <person name="Tang H."/>
            <person name="Guyot R."/>
            <person name="Kramer E.M."/>
            <person name="Hu Y."/>
            <person name="Yi X."/>
            <person name="Qi Y."/>
            <person name="Xu X."/>
            <person name="Gao Z."/>
            <person name="Pan H."/>
            <person name="Jian J."/>
            <person name="Tian Y."/>
            <person name="Yue Z."/>
            <person name="Xu Y."/>
        </authorList>
    </citation>
    <scope>NUCLEOTIDE SEQUENCE [LARGE SCALE GENOMIC DNA]</scope>
    <source>
        <strain evidence="9">cv. Dabenzi</strain>
    </source>
</reference>
<evidence type="ECO:0000313" key="10">
    <source>
        <dbReference type="Proteomes" id="UP000515151"/>
    </source>
</evidence>
<evidence type="ECO:0000256" key="5">
    <source>
        <dbReference type="ARBA" id="ARBA00023004"/>
    </source>
</evidence>
<dbReference type="Proteomes" id="UP000197138">
    <property type="component" value="Unassembled WGS sequence"/>
</dbReference>
<reference evidence="11" key="4">
    <citation type="submission" date="2025-04" db="UniProtKB">
        <authorList>
            <consortium name="RefSeq"/>
        </authorList>
    </citation>
    <scope>IDENTIFICATION</scope>
    <source>
        <tissue evidence="11">Leaf</tissue>
    </source>
</reference>
<dbReference type="InterPro" id="IPR044861">
    <property type="entry name" value="IPNS-like_FE2OG_OXY"/>
</dbReference>
<dbReference type="PANTHER" id="PTHR10209:SF884">
    <property type="entry name" value="1-AMINOCYCLOPROPANE-1-CARBOXYLATE OXIDASE HOMOLOG 1-LIKE"/>
    <property type="match status" value="1"/>
</dbReference>
<dbReference type="GO" id="GO:0051213">
    <property type="term" value="F:dioxygenase activity"/>
    <property type="evidence" value="ECO:0007669"/>
    <property type="project" value="UniProtKB-ARBA"/>
</dbReference>
<accession>A0A218VS57</accession>
<evidence type="ECO:0000256" key="3">
    <source>
        <dbReference type="ARBA" id="ARBA00022723"/>
    </source>
</evidence>
<organism evidence="8 9">
    <name type="scientific">Punica granatum</name>
    <name type="common">Pomegranate</name>
    <dbReference type="NCBI Taxonomy" id="22663"/>
    <lineage>
        <taxon>Eukaryota</taxon>
        <taxon>Viridiplantae</taxon>
        <taxon>Streptophyta</taxon>
        <taxon>Embryophyta</taxon>
        <taxon>Tracheophyta</taxon>
        <taxon>Spermatophyta</taxon>
        <taxon>Magnoliopsida</taxon>
        <taxon>eudicotyledons</taxon>
        <taxon>Gunneridae</taxon>
        <taxon>Pentapetalae</taxon>
        <taxon>rosids</taxon>
        <taxon>malvids</taxon>
        <taxon>Myrtales</taxon>
        <taxon>Lythraceae</taxon>
        <taxon>Punica</taxon>
    </lineage>
</organism>
<dbReference type="InterPro" id="IPR005123">
    <property type="entry name" value="Oxoglu/Fe-dep_dioxygenase_dom"/>
</dbReference>
<reference evidence="10" key="3">
    <citation type="journal article" date="2020" name="Plant Biotechnol. J.">
        <title>The pomegranate (Punica granatum L.) draft genome dissects genetic divergence between soft- and hard-seeded cultivars.</title>
        <authorList>
            <person name="Luo X."/>
            <person name="Li H."/>
            <person name="Wu Z."/>
            <person name="Yao W."/>
            <person name="Zhao P."/>
            <person name="Cao D."/>
            <person name="Yu H."/>
            <person name="Li K."/>
            <person name="Poudel K."/>
            <person name="Zhao D."/>
            <person name="Zhang F."/>
            <person name="Xia X."/>
            <person name="Chen L."/>
            <person name="Wang Q."/>
            <person name="Jing D."/>
            <person name="Cao S."/>
        </authorList>
    </citation>
    <scope>NUCLEOTIDE SEQUENCE [LARGE SCALE GENOMIC DNA]</scope>
</reference>
<gene>
    <name evidence="11" type="primary">LOC116192945</name>
    <name evidence="8" type="ORF">CDL15_Pgr010583</name>
</gene>
<dbReference type="InterPro" id="IPR026992">
    <property type="entry name" value="DIOX_N"/>
</dbReference>
<dbReference type="GO" id="GO:0046872">
    <property type="term" value="F:metal ion binding"/>
    <property type="evidence" value="ECO:0007669"/>
    <property type="project" value="UniProtKB-KW"/>
</dbReference>
<evidence type="ECO:0000256" key="1">
    <source>
        <dbReference type="ARBA" id="ARBA00001962"/>
    </source>
</evidence>
<keyword evidence="5 6" id="KW-0408">Iron</keyword>
<sequence length="372" mass="42320">MVENEKKAEETEKGYDRKRELTTFDESKAGVKGLVDAGVEKIPHIFNCEKFSFNKNPGTGQSRFCIPVIDFEGVHSRPTQRSEIVQAILDASKRWGFFQVINHGIPTSLLDGMIQGIRSFHEQDSEVKRDFYTRDINQRKVIYLSNFDLYQAPVTNWRDTLGFAMEPDPPSREELPNVCRDVLIEYSKQVKQLGITIFELIAEALGLKPNYFKEMDYAKHLLILGHYYPTCPEPELAIGTTSHSDNDFLTILLQDNIGGLQVLHENQWVDVIPLHGALIVNIGELLQLVSNDALISVNHRVLSKKEGPRISVACFFRAQDVMGNASRTYGPILELISEENPPVYRNINLKDYMEYFYSKGLDTTSALTPFKL</sequence>
<reference evidence="8" key="2">
    <citation type="submission" date="2017-06" db="EMBL/GenBank/DDBJ databases">
        <title>The pomegranate genome and the genomics of punicalagin biosynthesis.</title>
        <authorList>
            <person name="Xu C."/>
        </authorList>
    </citation>
    <scope>NUCLEOTIDE SEQUENCE [LARGE SCALE GENOMIC DNA]</scope>
    <source>
        <tissue evidence="8">Fresh leaf</tissue>
    </source>
</reference>
<dbReference type="EMBL" id="MTKT01006106">
    <property type="protein sequence ID" value="OWM63183.1"/>
    <property type="molecule type" value="Genomic_DNA"/>
</dbReference>
<evidence type="ECO:0000259" key="7">
    <source>
        <dbReference type="PROSITE" id="PS51471"/>
    </source>
</evidence>
<dbReference type="Pfam" id="PF03171">
    <property type="entry name" value="2OG-FeII_Oxy"/>
    <property type="match status" value="1"/>
</dbReference>
<evidence type="ECO:0000313" key="9">
    <source>
        <dbReference type="Proteomes" id="UP000197138"/>
    </source>
</evidence>
<dbReference type="PANTHER" id="PTHR10209">
    <property type="entry name" value="OXIDOREDUCTASE, 2OG-FE II OXYGENASE FAMILY PROTEIN"/>
    <property type="match status" value="1"/>
</dbReference>
<evidence type="ECO:0000313" key="8">
    <source>
        <dbReference type="EMBL" id="OWM63183.1"/>
    </source>
</evidence>
<dbReference type="Pfam" id="PF14226">
    <property type="entry name" value="DIOX_N"/>
    <property type="match status" value="1"/>
</dbReference>